<reference evidence="6" key="1">
    <citation type="journal article" date="2020" name="Stud. Mycol.">
        <title>101 Dothideomycetes genomes: a test case for predicting lifestyles and emergence of pathogens.</title>
        <authorList>
            <person name="Haridas S."/>
            <person name="Albert R."/>
            <person name="Binder M."/>
            <person name="Bloem J."/>
            <person name="Labutti K."/>
            <person name="Salamov A."/>
            <person name="Andreopoulos B."/>
            <person name="Baker S."/>
            <person name="Barry K."/>
            <person name="Bills G."/>
            <person name="Bluhm B."/>
            <person name="Cannon C."/>
            <person name="Castanera R."/>
            <person name="Culley D."/>
            <person name="Daum C."/>
            <person name="Ezra D."/>
            <person name="Gonzalez J."/>
            <person name="Henrissat B."/>
            <person name="Kuo A."/>
            <person name="Liang C."/>
            <person name="Lipzen A."/>
            <person name="Lutzoni F."/>
            <person name="Magnuson J."/>
            <person name="Mondo S."/>
            <person name="Nolan M."/>
            <person name="Ohm R."/>
            <person name="Pangilinan J."/>
            <person name="Park H.-J."/>
            <person name="Ramirez L."/>
            <person name="Alfaro M."/>
            <person name="Sun H."/>
            <person name="Tritt A."/>
            <person name="Yoshinaga Y."/>
            <person name="Zwiers L.-H."/>
            <person name="Turgeon B."/>
            <person name="Goodwin S."/>
            <person name="Spatafora J."/>
            <person name="Crous P."/>
            <person name="Grigoriev I."/>
        </authorList>
    </citation>
    <scope>NUCLEOTIDE SEQUENCE</scope>
    <source>
        <strain evidence="6">CBS 269.34</strain>
    </source>
</reference>
<evidence type="ECO:0000256" key="3">
    <source>
        <dbReference type="ARBA" id="ARBA00022884"/>
    </source>
</evidence>
<gene>
    <name evidence="6" type="ORF">BU16DRAFT_495084</name>
</gene>
<dbReference type="Proteomes" id="UP000799750">
    <property type="component" value="Unassembled WGS sequence"/>
</dbReference>
<keyword evidence="7" id="KW-1185">Reference proteome</keyword>
<dbReference type="PANTHER" id="PTHR11960">
    <property type="entry name" value="EUKARYOTIC TRANSLATION INITIATION FACTOR 4E RELATED"/>
    <property type="match status" value="1"/>
</dbReference>
<protein>
    <submittedName>
        <fullName evidence="6">Translation initiation factor eIF4e</fullName>
    </submittedName>
</protein>
<feature type="non-terminal residue" evidence="6">
    <location>
        <position position="351"/>
    </location>
</feature>
<dbReference type="GO" id="GO:0016281">
    <property type="term" value="C:eukaryotic translation initiation factor 4F complex"/>
    <property type="evidence" value="ECO:0007669"/>
    <property type="project" value="TreeGrafter"/>
</dbReference>
<dbReference type="GO" id="GO:0000340">
    <property type="term" value="F:RNA 7-methylguanosine cap binding"/>
    <property type="evidence" value="ECO:0007669"/>
    <property type="project" value="TreeGrafter"/>
</dbReference>
<dbReference type="InterPro" id="IPR001040">
    <property type="entry name" value="TIF_eIF_4E"/>
</dbReference>
<dbReference type="PANTHER" id="PTHR11960:SF66">
    <property type="entry name" value="EUKARYOTIC TRANSLATION INITIATION FACTOR 4E TYPE 3"/>
    <property type="match status" value="1"/>
</dbReference>
<evidence type="ECO:0000313" key="7">
    <source>
        <dbReference type="Proteomes" id="UP000799750"/>
    </source>
</evidence>
<accession>A0A6A6QB98</accession>
<dbReference type="Gene3D" id="3.30.760.10">
    <property type="entry name" value="RNA Cap, Translation Initiation Factor Eif4e"/>
    <property type="match status" value="1"/>
</dbReference>
<dbReference type="SUPFAM" id="SSF55418">
    <property type="entry name" value="eIF4e-like"/>
    <property type="match status" value="1"/>
</dbReference>
<name>A0A6A6QB98_9PEZI</name>
<dbReference type="Pfam" id="PF01652">
    <property type="entry name" value="IF4E"/>
    <property type="match status" value="1"/>
</dbReference>
<evidence type="ECO:0000256" key="2">
    <source>
        <dbReference type="ARBA" id="ARBA00022845"/>
    </source>
</evidence>
<evidence type="ECO:0000313" key="6">
    <source>
        <dbReference type="EMBL" id="KAF2489748.1"/>
    </source>
</evidence>
<dbReference type="EMBL" id="MU004198">
    <property type="protein sequence ID" value="KAF2489748.1"/>
    <property type="molecule type" value="Genomic_DNA"/>
</dbReference>
<dbReference type="OrthoDB" id="17977at2759"/>
<dbReference type="AlphaFoldDB" id="A0A6A6QB98"/>
<dbReference type="GO" id="GO:0003743">
    <property type="term" value="F:translation initiation factor activity"/>
    <property type="evidence" value="ECO:0007669"/>
    <property type="project" value="UniProtKB-KW"/>
</dbReference>
<evidence type="ECO:0000256" key="1">
    <source>
        <dbReference type="ARBA" id="ARBA00022540"/>
    </source>
</evidence>
<organism evidence="6 7">
    <name type="scientific">Lophium mytilinum</name>
    <dbReference type="NCBI Taxonomy" id="390894"/>
    <lineage>
        <taxon>Eukaryota</taxon>
        <taxon>Fungi</taxon>
        <taxon>Dikarya</taxon>
        <taxon>Ascomycota</taxon>
        <taxon>Pezizomycotina</taxon>
        <taxon>Dothideomycetes</taxon>
        <taxon>Pleosporomycetidae</taxon>
        <taxon>Mytilinidiales</taxon>
        <taxon>Mytilinidiaceae</taxon>
        <taxon>Lophium</taxon>
    </lineage>
</organism>
<keyword evidence="2" id="KW-0810">Translation regulation</keyword>
<comment type="similarity">
    <text evidence="5">Belongs to the eukaryotic initiation factor 4E family.</text>
</comment>
<evidence type="ECO:0000256" key="5">
    <source>
        <dbReference type="RuleBase" id="RU004374"/>
    </source>
</evidence>
<keyword evidence="1 5" id="KW-0396">Initiation factor</keyword>
<proteinExistence type="inferred from homology"/>
<keyword evidence="4 5" id="KW-0648">Protein biosynthesis</keyword>
<dbReference type="GO" id="GO:0006417">
    <property type="term" value="P:regulation of translation"/>
    <property type="evidence" value="ECO:0007669"/>
    <property type="project" value="UniProtKB-KW"/>
</dbReference>
<keyword evidence="3 5" id="KW-0694">RNA-binding</keyword>
<evidence type="ECO:0000256" key="4">
    <source>
        <dbReference type="ARBA" id="ARBA00022917"/>
    </source>
</evidence>
<dbReference type="InterPro" id="IPR023398">
    <property type="entry name" value="TIF_eIF4e-like"/>
</dbReference>
<sequence>MLLFSITSIEPSLPGIPEYIFCVLLPFSFSLPSFPSSIFTDLFLSLHAQPSQILQSSSQLSPQYPHAKLTIMLYQSQIILSQDAQALINLYNTQVAYFTKLARKMSQHRGLSLTTSSLPTLSETDAAATSSPARGKETRLNLQKVLRPPPLVHTWVFYHDRQDRKPSSTDATSAATPSTTTPSYEARLVQLAQMNDIKEFWSVLNNFDIAALEKKDSIHLFHKGVKPLWEDPRNLRGGSWTFKVQKTHGAEFWKELCLLAVGEQLQNAVATDRKTFLDDICGISLTVKWTHLQICIWNRDAEHAAGIAKIREVVDANITEALMPKSPDAVYYKAHSAHEGFREATAGAAGA</sequence>